<name>A0AC61QKQ0_9BACT</name>
<keyword evidence="2" id="KW-1185">Reference proteome</keyword>
<protein>
    <submittedName>
        <fullName evidence="1">Ribose 5-phosphate isomerase B</fullName>
        <ecNumber evidence="1">5.3.1.6</ecNumber>
    </submittedName>
</protein>
<keyword evidence="1" id="KW-0413">Isomerase</keyword>
<comment type="caution">
    <text evidence="1">The sequence shown here is derived from an EMBL/GenBank/DDBJ whole genome shotgun (WGS) entry which is preliminary data.</text>
</comment>
<evidence type="ECO:0000313" key="1">
    <source>
        <dbReference type="EMBL" id="TDF74533.1"/>
    </source>
</evidence>
<organism evidence="1 2">
    <name type="scientific">Candidatus Syntrophosphaera thermopropionivorans</name>
    <dbReference type="NCBI Taxonomy" id="2593015"/>
    <lineage>
        <taxon>Bacteria</taxon>
        <taxon>Pseudomonadati</taxon>
        <taxon>Candidatus Cloacimonadota</taxon>
        <taxon>Candidatus Cloacimonadia</taxon>
        <taxon>Candidatus Cloacimonadales</taxon>
        <taxon>Candidatus Cloacimonadaceae</taxon>
        <taxon>Candidatus Syntrophosphaera</taxon>
    </lineage>
</organism>
<proteinExistence type="predicted"/>
<reference evidence="1" key="1">
    <citation type="submission" date="2019-03" db="EMBL/GenBank/DDBJ databases">
        <title>Candidatus Syntrophosphaera thermopropionivorans: a novel player in syntrophic propionate oxidation during anaerobic digestion.</title>
        <authorList>
            <person name="Dyksma S."/>
        </authorList>
    </citation>
    <scope>NUCLEOTIDE SEQUENCE</scope>
    <source>
        <strain evidence="1">W5</strain>
    </source>
</reference>
<gene>
    <name evidence="1" type="primary">rpiB</name>
    <name evidence="1" type="ORF">E0946_00140</name>
</gene>
<sequence length="146" mass="15913">MIIAIASDHAGFELKGAIKSHFPEHEFQDYGTYSVDAMDYPDTALPAARAVAEGKAERGILICGTGIGMSIVANKIKGIRAAVCMNADLARLSRMHNDANVLCLAGRFIAVHYALVIVNTWLTTSFEGGRHQIRVDKIKEIEGERQ</sequence>
<dbReference type="Proteomes" id="UP000294588">
    <property type="component" value="Unassembled WGS sequence"/>
</dbReference>
<accession>A0AC61QKQ0</accession>
<dbReference type="EMBL" id="SMOG01000001">
    <property type="protein sequence ID" value="TDF74533.1"/>
    <property type="molecule type" value="Genomic_DNA"/>
</dbReference>
<dbReference type="EC" id="5.3.1.6" evidence="1"/>
<evidence type="ECO:0000313" key="2">
    <source>
        <dbReference type="Proteomes" id="UP000294588"/>
    </source>
</evidence>